<organism evidence="1 2">
    <name type="scientific">Lindgomyces ingoldianus</name>
    <dbReference type="NCBI Taxonomy" id="673940"/>
    <lineage>
        <taxon>Eukaryota</taxon>
        <taxon>Fungi</taxon>
        <taxon>Dikarya</taxon>
        <taxon>Ascomycota</taxon>
        <taxon>Pezizomycotina</taxon>
        <taxon>Dothideomycetes</taxon>
        <taxon>Pleosporomycetidae</taxon>
        <taxon>Pleosporales</taxon>
        <taxon>Lindgomycetaceae</taxon>
        <taxon>Lindgomyces</taxon>
    </lineage>
</organism>
<accession>A0ACB6Q7U1</accession>
<dbReference type="Proteomes" id="UP000799755">
    <property type="component" value="Unassembled WGS sequence"/>
</dbReference>
<name>A0ACB6Q7U1_9PLEO</name>
<proteinExistence type="predicted"/>
<sequence>MCTNSATSFFYILSMFLLVIATSSVGSTWEHSPIADCHFCNLHQPQHLSTIPPSQPPPRKCTSPAQKRLTRVQ</sequence>
<gene>
    <name evidence="1" type="ORF">BDR25DRAFT_117060</name>
</gene>
<keyword evidence="2" id="KW-1185">Reference proteome</keyword>
<evidence type="ECO:0000313" key="2">
    <source>
        <dbReference type="Proteomes" id="UP000799755"/>
    </source>
</evidence>
<protein>
    <submittedName>
        <fullName evidence="1">Uncharacterized protein</fullName>
    </submittedName>
</protein>
<dbReference type="EMBL" id="MU003555">
    <property type="protein sequence ID" value="KAF2463003.1"/>
    <property type="molecule type" value="Genomic_DNA"/>
</dbReference>
<comment type="caution">
    <text evidence="1">The sequence shown here is derived from an EMBL/GenBank/DDBJ whole genome shotgun (WGS) entry which is preliminary data.</text>
</comment>
<evidence type="ECO:0000313" key="1">
    <source>
        <dbReference type="EMBL" id="KAF2463003.1"/>
    </source>
</evidence>
<reference evidence="1" key="1">
    <citation type="journal article" date="2020" name="Stud. Mycol.">
        <title>101 Dothideomycetes genomes: a test case for predicting lifestyles and emergence of pathogens.</title>
        <authorList>
            <person name="Haridas S."/>
            <person name="Albert R."/>
            <person name="Binder M."/>
            <person name="Bloem J."/>
            <person name="Labutti K."/>
            <person name="Salamov A."/>
            <person name="Andreopoulos B."/>
            <person name="Baker S."/>
            <person name="Barry K."/>
            <person name="Bills G."/>
            <person name="Bluhm B."/>
            <person name="Cannon C."/>
            <person name="Castanera R."/>
            <person name="Culley D."/>
            <person name="Daum C."/>
            <person name="Ezra D."/>
            <person name="Gonzalez J."/>
            <person name="Henrissat B."/>
            <person name="Kuo A."/>
            <person name="Liang C."/>
            <person name="Lipzen A."/>
            <person name="Lutzoni F."/>
            <person name="Magnuson J."/>
            <person name="Mondo S."/>
            <person name="Nolan M."/>
            <person name="Ohm R."/>
            <person name="Pangilinan J."/>
            <person name="Park H.-J."/>
            <person name="Ramirez L."/>
            <person name="Alfaro M."/>
            <person name="Sun H."/>
            <person name="Tritt A."/>
            <person name="Yoshinaga Y."/>
            <person name="Zwiers L.-H."/>
            <person name="Turgeon B."/>
            <person name="Goodwin S."/>
            <person name="Spatafora J."/>
            <person name="Crous P."/>
            <person name="Grigoriev I."/>
        </authorList>
    </citation>
    <scope>NUCLEOTIDE SEQUENCE</scope>
    <source>
        <strain evidence="1">ATCC 200398</strain>
    </source>
</reference>